<accession>A0A0C9T4M5</accession>
<dbReference type="HOGENOM" id="CLU_115535_0_0_1"/>
<reference evidence="3 4" key="1">
    <citation type="submission" date="2014-06" db="EMBL/GenBank/DDBJ databases">
        <title>Evolutionary Origins and Diversification of the Mycorrhizal Mutualists.</title>
        <authorList>
            <consortium name="DOE Joint Genome Institute"/>
            <consortium name="Mycorrhizal Genomics Consortium"/>
            <person name="Kohler A."/>
            <person name="Kuo A."/>
            <person name="Nagy L.G."/>
            <person name="Floudas D."/>
            <person name="Copeland A."/>
            <person name="Barry K.W."/>
            <person name="Cichocki N."/>
            <person name="Veneault-Fourrey C."/>
            <person name="LaButti K."/>
            <person name="Lindquist E.A."/>
            <person name="Lipzen A."/>
            <person name="Lundell T."/>
            <person name="Morin E."/>
            <person name="Murat C."/>
            <person name="Riley R."/>
            <person name="Ohm R."/>
            <person name="Sun H."/>
            <person name="Tunlid A."/>
            <person name="Henrissat B."/>
            <person name="Grigoriev I.V."/>
            <person name="Hibbett D.S."/>
            <person name="Martin F."/>
        </authorList>
    </citation>
    <scope>NUCLEOTIDE SEQUENCE [LARGE SCALE GENOMIC DNA]</scope>
    <source>
        <strain evidence="3 4">SS14</strain>
    </source>
</reference>
<evidence type="ECO:0000256" key="2">
    <source>
        <dbReference type="SAM" id="SignalP"/>
    </source>
</evidence>
<keyword evidence="2" id="KW-0732">Signal</keyword>
<feature type="transmembrane region" description="Helical" evidence="1">
    <location>
        <begin position="153"/>
        <end position="178"/>
    </location>
</feature>
<keyword evidence="1" id="KW-0812">Transmembrane</keyword>
<evidence type="ECO:0000313" key="3">
    <source>
        <dbReference type="EMBL" id="KIJ23833.1"/>
    </source>
</evidence>
<evidence type="ECO:0000313" key="4">
    <source>
        <dbReference type="Proteomes" id="UP000054279"/>
    </source>
</evidence>
<proteinExistence type="predicted"/>
<sequence length="206" mass="22249">MSPIHVIMQVLSVTALVSGGVTAKTGYRFPKCSDPTANWMFAKQGVSPCEAAAKLQGQCIRDTFSISPFRPGSAYSGPRAPSASTPCGDFQTWRKWVANCNISDIAVTKCPVRFPTGIEVPAWAYVNVEEIGTFDVIRAKVVAFPSRPRYFDLVLIGTAGGVVGGALVLSVLAALFFYRRRKLHKKNHLASDDIPETEPLLASDGN</sequence>
<feature type="signal peptide" evidence="2">
    <location>
        <begin position="1"/>
        <end position="23"/>
    </location>
</feature>
<keyword evidence="1" id="KW-0472">Membrane</keyword>
<dbReference type="EMBL" id="KN837579">
    <property type="protein sequence ID" value="KIJ23833.1"/>
    <property type="molecule type" value="Genomic_DNA"/>
</dbReference>
<feature type="chain" id="PRO_5002213471" evidence="2">
    <location>
        <begin position="24"/>
        <end position="206"/>
    </location>
</feature>
<keyword evidence="4" id="KW-1185">Reference proteome</keyword>
<keyword evidence="1" id="KW-1133">Transmembrane helix</keyword>
<organism evidence="3 4">
    <name type="scientific">Sphaerobolus stellatus (strain SS14)</name>
    <dbReference type="NCBI Taxonomy" id="990650"/>
    <lineage>
        <taxon>Eukaryota</taxon>
        <taxon>Fungi</taxon>
        <taxon>Dikarya</taxon>
        <taxon>Basidiomycota</taxon>
        <taxon>Agaricomycotina</taxon>
        <taxon>Agaricomycetes</taxon>
        <taxon>Phallomycetidae</taxon>
        <taxon>Geastrales</taxon>
        <taxon>Sphaerobolaceae</taxon>
        <taxon>Sphaerobolus</taxon>
    </lineage>
</organism>
<dbReference type="Proteomes" id="UP000054279">
    <property type="component" value="Unassembled WGS sequence"/>
</dbReference>
<protein>
    <submittedName>
        <fullName evidence="3">Uncharacterized protein</fullName>
    </submittedName>
</protein>
<dbReference type="AlphaFoldDB" id="A0A0C9T4M5"/>
<gene>
    <name evidence="3" type="ORF">M422DRAFT_275521</name>
</gene>
<evidence type="ECO:0000256" key="1">
    <source>
        <dbReference type="SAM" id="Phobius"/>
    </source>
</evidence>
<name>A0A0C9T4M5_SPHS4</name>
<dbReference type="OrthoDB" id="2576311at2759"/>